<evidence type="ECO:0000313" key="2">
    <source>
        <dbReference type="Proteomes" id="UP001374535"/>
    </source>
</evidence>
<reference evidence="1 2" key="1">
    <citation type="journal article" date="2023" name="Life. Sci Alliance">
        <title>Evolutionary insights into 3D genome organization and epigenetic landscape of Vigna mungo.</title>
        <authorList>
            <person name="Junaid A."/>
            <person name="Singh B."/>
            <person name="Bhatia S."/>
        </authorList>
    </citation>
    <scope>NUCLEOTIDE SEQUENCE [LARGE SCALE GENOMIC DNA]</scope>
    <source>
        <strain evidence="1">Urdbean</strain>
    </source>
</reference>
<dbReference type="AlphaFoldDB" id="A0AAQ3S4I4"/>
<accession>A0AAQ3S4I4</accession>
<protein>
    <submittedName>
        <fullName evidence="1">Uncharacterized protein</fullName>
    </submittedName>
</protein>
<keyword evidence="2" id="KW-1185">Reference proteome</keyword>
<sequence length="175" mass="19519">MVICKLKSLQTLILSSCSNSDKLEEDIRQMESITTLIAENTSLKQVPFAIVRSKQIGYISLCGYEGLAQDVFPSLIWTLMSHTRGTLSCFQPFGIMPTSIVSMNINENNLVNLLSKVSEFSKLRSISLQCDSNFQLTQELRSILHKLCNVNSSKPESAYQSQIPENSIASYLIGM</sequence>
<dbReference type="SUPFAM" id="SSF52058">
    <property type="entry name" value="L domain-like"/>
    <property type="match status" value="1"/>
</dbReference>
<evidence type="ECO:0000313" key="1">
    <source>
        <dbReference type="EMBL" id="WVZ17087.1"/>
    </source>
</evidence>
<gene>
    <name evidence="1" type="ORF">V8G54_010069</name>
</gene>
<proteinExistence type="predicted"/>
<organism evidence="1 2">
    <name type="scientific">Vigna mungo</name>
    <name type="common">Black gram</name>
    <name type="synonym">Phaseolus mungo</name>
    <dbReference type="NCBI Taxonomy" id="3915"/>
    <lineage>
        <taxon>Eukaryota</taxon>
        <taxon>Viridiplantae</taxon>
        <taxon>Streptophyta</taxon>
        <taxon>Embryophyta</taxon>
        <taxon>Tracheophyta</taxon>
        <taxon>Spermatophyta</taxon>
        <taxon>Magnoliopsida</taxon>
        <taxon>eudicotyledons</taxon>
        <taxon>Gunneridae</taxon>
        <taxon>Pentapetalae</taxon>
        <taxon>rosids</taxon>
        <taxon>fabids</taxon>
        <taxon>Fabales</taxon>
        <taxon>Fabaceae</taxon>
        <taxon>Papilionoideae</taxon>
        <taxon>50 kb inversion clade</taxon>
        <taxon>NPAAA clade</taxon>
        <taxon>indigoferoid/millettioid clade</taxon>
        <taxon>Phaseoleae</taxon>
        <taxon>Vigna</taxon>
    </lineage>
</organism>
<dbReference type="InterPro" id="IPR032675">
    <property type="entry name" value="LRR_dom_sf"/>
</dbReference>
<name>A0AAQ3S4I4_VIGMU</name>
<dbReference type="EMBL" id="CP144698">
    <property type="protein sequence ID" value="WVZ17087.1"/>
    <property type="molecule type" value="Genomic_DNA"/>
</dbReference>
<dbReference type="Proteomes" id="UP001374535">
    <property type="component" value="Chromosome 3"/>
</dbReference>
<dbReference type="Gene3D" id="3.80.10.10">
    <property type="entry name" value="Ribonuclease Inhibitor"/>
    <property type="match status" value="1"/>
</dbReference>